<dbReference type="InterPro" id="IPR033647">
    <property type="entry name" value="Aar2_N"/>
</dbReference>
<gene>
    <name evidence="12" type="ORF">BEMITA_LOCUS13312</name>
</gene>
<dbReference type="InterPro" id="IPR038514">
    <property type="entry name" value="AAR2_C_sf"/>
</dbReference>
<dbReference type="PANTHER" id="PTHR12689">
    <property type="entry name" value="A1 CISTRON SPLICING FACTOR AAR2-RELATED"/>
    <property type="match status" value="1"/>
</dbReference>
<name>A0A9P0AN08_BEMTA</name>
<dbReference type="Gene3D" id="2.60.34.20">
    <property type="match status" value="1"/>
</dbReference>
<dbReference type="GO" id="GO:0000244">
    <property type="term" value="P:spliceosomal tri-snRNP complex assembly"/>
    <property type="evidence" value="ECO:0007669"/>
    <property type="project" value="TreeGrafter"/>
</dbReference>
<feature type="region of interest" description="Disordered" evidence="9">
    <location>
        <begin position="179"/>
        <end position="227"/>
    </location>
</feature>
<comment type="function">
    <text evidence="1">Component of the U5 snRNP complex that is required for spliceosome assembly and for pre-mRNA splicing.</text>
</comment>
<evidence type="ECO:0000256" key="2">
    <source>
        <dbReference type="ARBA" id="ARBA00006281"/>
    </source>
</evidence>
<dbReference type="FunFam" id="1.25.40.550:FF:000001">
    <property type="entry name" value="AAR2 splicing factor homolog"/>
    <property type="match status" value="1"/>
</dbReference>
<feature type="compositionally biased region" description="Basic and acidic residues" evidence="9">
    <location>
        <begin position="203"/>
        <end position="214"/>
    </location>
</feature>
<dbReference type="CDD" id="cd13777">
    <property type="entry name" value="Aar2_N"/>
    <property type="match status" value="1"/>
</dbReference>
<protein>
    <recommendedName>
        <fullName evidence="3">Protein AAR2 homolog</fullName>
    </recommendedName>
    <alternativeName>
        <fullName evidence="7">AAR2 splicing factor homolog</fullName>
    </alternativeName>
</protein>
<dbReference type="GO" id="GO:0005681">
    <property type="term" value="C:spliceosomal complex"/>
    <property type="evidence" value="ECO:0007669"/>
    <property type="project" value="UniProtKB-KW"/>
</dbReference>
<evidence type="ECO:0000259" key="11">
    <source>
        <dbReference type="Pfam" id="PF20981"/>
    </source>
</evidence>
<dbReference type="Gene3D" id="1.25.40.550">
    <property type="entry name" value="Aar2, C-terminal domain-like"/>
    <property type="match status" value="1"/>
</dbReference>
<evidence type="ECO:0000256" key="9">
    <source>
        <dbReference type="SAM" id="MobiDB-lite"/>
    </source>
</evidence>
<dbReference type="PANTHER" id="PTHR12689:SF4">
    <property type="entry name" value="PROTEIN AAR2 HOMOLOG"/>
    <property type="match status" value="1"/>
</dbReference>
<dbReference type="Proteomes" id="UP001152759">
    <property type="component" value="Chromosome 8"/>
</dbReference>
<evidence type="ECO:0000256" key="6">
    <source>
        <dbReference type="ARBA" id="ARBA00023187"/>
    </source>
</evidence>
<evidence type="ECO:0000256" key="5">
    <source>
        <dbReference type="ARBA" id="ARBA00022728"/>
    </source>
</evidence>
<comment type="similarity">
    <text evidence="2">Belongs to the AAR2 family.</text>
</comment>
<feature type="domain" description="AAR2 C-terminal" evidence="10">
    <location>
        <begin position="212"/>
        <end position="368"/>
    </location>
</feature>
<dbReference type="AlphaFoldDB" id="A0A9P0AN08"/>
<dbReference type="InterPro" id="IPR007946">
    <property type="entry name" value="AAR2"/>
</dbReference>
<keyword evidence="13" id="KW-1185">Reference proteome</keyword>
<sequence>MSCSSKKVSFAEESVEMDPELAKQLFVEGATLIFLDVPVETEFGIDLKSWETGEKFKGVKMIPPGIHFIFYSARNSHGDVAPRRGFIHHFKKSEILGIKWDSSLEDISYDNLSSEEMQRFRDNLMYLDQFLGPYPFDVWDKWKRLTMHLNENLVNKLMPACGRISSAAELVPDSRDLKGRSKRRWSRPRTEEEKQEDLLPQLKPKEGTELRFTEPPEESYPAGSTPAEITKHNLDTSYAFERMISQHDEPLNFVGEIQFAFICFLVGLNYEAFEHWKSMIQLVCRCETAIFKRPAVFSEFVSTVEAQLDEVPEDFLVDVVTSNNVIYCSLRDLFTTLQLTDLEIEGRLRCKISRLKEKLTAKFEWDFDNLDEECEEDAPVIVYTE</sequence>
<accession>A0A9P0AN08</accession>
<dbReference type="FunFam" id="2.60.34.20:FF:000001">
    <property type="entry name" value="protein AAR2 homolog"/>
    <property type="match status" value="1"/>
</dbReference>
<keyword evidence="4" id="KW-0507">mRNA processing</keyword>
<keyword evidence="5" id="KW-0747">Spliceosome</keyword>
<feature type="domain" description="AAR2 N-terminal" evidence="11">
    <location>
        <begin position="28"/>
        <end position="159"/>
    </location>
</feature>
<dbReference type="CDD" id="cd13778">
    <property type="entry name" value="Aar2_C"/>
    <property type="match status" value="1"/>
</dbReference>
<evidence type="ECO:0000313" key="12">
    <source>
        <dbReference type="EMBL" id="CAH0395083.1"/>
    </source>
</evidence>
<dbReference type="Pfam" id="PF20981">
    <property type="entry name" value="AAR2_1st"/>
    <property type="match status" value="1"/>
</dbReference>
<dbReference type="Pfam" id="PF05282">
    <property type="entry name" value="AAR2"/>
    <property type="match status" value="1"/>
</dbReference>
<organism evidence="12 13">
    <name type="scientific">Bemisia tabaci</name>
    <name type="common">Sweetpotato whitefly</name>
    <name type="synonym">Aleurodes tabaci</name>
    <dbReference type="NCBI Taxonomy" id="7038"/>
    <lineage>
        <taxon>Eukaryota</taxon>
        <taxon>Metazoa</taxon>
        <taxon>Ecdysozoa</taxon>
        <taxon>Arthropoda</taxon>
        <taxon>Hexapoda</taxon>
        <taxon>Insecta</taxon>
        <taxon>Pterygota</taxon>
        <taxon>Neoptera</taxon>
        <taxon>Paraneoptera</taxon>
        <taxon>Hemiptera</taxon>
        <taxon>Sternorrhyncha</taxon>
        <taxon>Aleyrodoidea</taxon>
        <taxon>Aleyrodidae</taxon>
        <taxon>Aleyrodinae</taxon>
        <taxon>Bemisia</taxon>
    </lineage>
</organism>
<keyword evidence="6" id="KW-0508">mRNA splicing</keyword>
<evidence type="ECO:0000256" key="8">
    <source>
        <dbReference type="ARBA" id="ARBA00047009"/>
    </source>
</evidence>
<proteinExistence type="inferred from homology"/>
<dbReference type="KEGG" id="btab:109043039"/>
<evidence type="ECO:0000256" key="3">
    <source>
        <dbReference type="ARBA" id="ARBA00016372"/>
    </source>
</evidence>
<evidence type="ECO:0000259" key="10">
    <source>
        <dbReference type="Pfam" id="PF05282"/>
    </source>
</evidence>
<dbReference type="InterPro" id="IPR033648">
    <property type="entry name" value="AAR2_C"/>
</dbReference>
<comment type="subunit">
    <text evidence="8">Interacts with PRPF8 (via RNase H homology domain). Component of a U5 snRNP complex that contains PRPF8.</text>
</comment>
<dbReference type="InterPro" id="IPR038516">
    <property type="entry name" value="AAR2_N_sf"/>
</dbReference>
<dbReference type="EMBL" id="OU963869">
    <property type="protein sequence ID" value="CAH0395083.1"/>
    <property type="molecule type" value="Genomic_DNA"/>
</dbReference>
<reference evidence="12" key="1">
    <citation type="submission" date="2021-12" db="EMBL/GenBank/DDBJ databases">
        <authorList>
            <person name="King R."/>
        </authorList>
    </citation>
    <scope>NUCLEOTIDE SEQUENCE</scope>
</reference>
<evidence type="ECO:0000256" key="7">
    <source>
        <dbReference type="ARBA" id="ARBA00030625"/>
    </source>
</evidence>
<evidence type="ECO:0000256" key="4">
    <source>
        <dbReference type="ARBA" id="ARBA00022664"/>
    </source>
</evidence>
<evidence type="ECO:0000313" key="13">
    <source>
        <dbReference type="Proteomes" id="UP001152759"/>
    </source>
</evidence>
<evidence type="ECO:0000256" key="1">
    <source>
        <dbReference type="ARBA" id="ARBA00003708"/>
    </source>
</evidence>